<keyword evidence="3" id="KW-1185">Reference proteome</keyword>
<organism evidence="2 3">
    <name type="scientific">Crateriforma conspicua</name>
    <dbReference type="NCBI Taxonomy" id="2527996"/>
    <lineage>
        <taxon>Bacteria</taxon>
        <taxon>Pseudomonadati</taxon>
        <taxon>Planctomycetota</taxon>
        <taxon>Planctomycetia</taxon>
        <taxon>Planctomycetales</taxon>
        <taxon>Planctomycetaceae</taxon>
        <taxon>Crateriforma</taxon>
    </lineage>
</organism>
<dbReference type="Proteomes" id="UP000317238">
    <property type="component" value="Unassembled WGS sequence"/>
</dbReference>
<keyword evidence="2" id="KW-0326">Glycosidase</keyword>
<dbReference type="GO" id="GO:0046556">
    <property type="term" value="F:alpha-L-arabinofuranosidase activity"/>
    <property type="evidence" value="ECO:0007669"/>
    <property type="project" value="UniProtKB-EC"/>
</dbReference>
<feature type="chain" id="PRO_5022957465" evidence="1">
    <location>
        <begin position="26"/>
        <end position="119"/>
    </location>
</feature>
<dbReference type="PROSITE" id="PS51257">
    <property type="entry name" value="PROKAR_LIPOPROTEIN"/>
    <property type="match status" value="1"/>
</dbReference>
<evidence type="ECO:0000313" key="2">
    <source>
        <dbReference type="EMBL" id="TWT72177.1"/>
    </source>
</evidence>
<protein>
    <submittedName>
        <fullName evidence="2">Intracellular exo-alpha-L-arabinofuranosidase 2</fullName>
        <ecNumber evidence="2">3.2.1.55</ecNumber>
    </submittedName>
</protein>
<dbReference type="SUPFAM" id="SSF51445">
    <property type="entry name" value="(Trans)glycosidases"/>
    <property type="match status" value="1"/>
</dbReference>
<keyword evidence="1" id="KW-0732">Signal</keyword>
<keyword evidence="2" id="KW-0378">Hydrolase</keyword>
<evidence type="ECO:0000256" key="1">
    <source>
        <dbReference type="SAM" id="SignalP"/>
    </source>
</evidence>
<evidence type="ECO:0000313" key="3">
    <source>
        <dbReference type="Proteomes" id="UP000317238"/>
    </source>
</evidence>
<dbReference type="PANTHER" id="PTHR43576">
    <property type="entry name" value="ALPHA-L-ARABINOFURANOSIDASE C-RELATED"/>
    <property type="match status" value="1"/>
</dbReference>
<proteinExistence type="predicted"/>
<comment type="caution">
    <text evidence="2">The sequence shown here is derived from an EMBL/GenBank/DDBJ whole genome shotgun (WGS) entry which is preliminary data.</text>
</comment>
<dbReference type="AlphaFoldDB" id="A0A5C5Y919"/>
<dbReference type="Gene3D" id="3.20.20.80">
    <property type="entry name" value="Glycosidases"/>
    <property type="match status" value="1"/>
</dbReference>
<accession>A0A5C5Y919</accession>
<dbReference type="EC" id="3.2.1.55" evidence="2"/>
<dbReference type="InterPro" id="IPR017853">
    <property type="entry name" value="GH"/>
</dbReference>
<dbReference type="PANTHER" id="PTHR43576:SF2">
    <property type="entry name" value="INTRACELLULAR EXO-ALPHA-L-ARABINOFURANOSIDASE 2"/>
    <property type="match status" value="1"/>
</dbReference>
<reference evidence="2 3" key="1">
    <citation type="submission" date="2019-02" db="EMBL/GenBank/DDBJ databases">
        <title>Deep-cultivation of Planctomycetes and their phenomic and genomic characterization uncovers novel biology.</title>
        <authorList>
            <person name="Wiegand S."/>
            <person name="Jogler M."/>
            <person name="Boedeker C."/>
            <person name="Pinto D."/>
            <person name="Vollmers J."/>
            <person name="Rivas-Marin E."/>
            <person name="Kohn T."/>
            <person name="Peeters S.H."/>
            <person name="Heuer A."/>
            <person name="Rast P."/>
            <person name="Oberbeckmann S."/>
            <person name="Bunk B."/>
            <person name="Jeske O."/>
            <person name="Meyerdierks A."/>
            <person name="Storesund J.E."/>
            <person name="Kallscheuer N."/>
            <person name="Luecker S."/>
            <person name="Lage O.M."/>
            <person name="Pohl T."/>
            <person name="Merkel B.J."/>
            <person name="Hornburger P."/>
            <person name="Mueller R.-W."/>
            <person name="Bruemmer F."/>
            <person name="Labrenz M."/>
            <person name="Spormann A.M."/>
            <person name="Op Den Camp H."/>
            <person name="Overmann J."/>
            <person name="Amann R."/>
            <person name="Jetten M.S.M."/>
            <person name="Mascher T."/>
            <person name="Medema M.H."/>
            <person name="Devos D.P."/>
            <person name="Kaster A.-K."/>
            <person name="Ovreas L."/>
            <person name="Rohde M."/>
            <person name="Galperin M.Y."/>
            <person name="Jogler C."/>
        </authorList>
    </citation>
    <scope>NUCLEOTIDE SEQUENCE [LARGE SCALE GENOMIC DNA]</scope>
    <source>
        <strain evidence="2 3">Pan14r</strain>
    </source>
</reference>
<dbReference type="GO" id="GO:0000272">
    <property type="term" value="P:polysaccharide catabolic process"/>
    <property type="evidence" value="ECO:0007669"/>
    <property type="project" value="TreeGrafter"/>
</dbReference>
<dbReference type="EMBL" id="SJPL01000001">
    <property type="protein sequence ID" value="TWT72177.1"/>
    <property type="molecule type" value="Genomic_DNA"/>
</dbReference>
<feature type="signal peptide" evidence="1">
    <location>
        <begin position="1"/>
        <end position="25"/>
    </location>
</feature>
<gene>
    <name evidence="2" type="primary">abf2_2</name>
    <name evidence="2" type="ORF">Pan14r_44950</name>
</gene>
<name>A0A5C5Y919_9PLAN</name>
<sequence precursor="true">MKISFQMRIGVALLLLSGCTHPSHAQTKIVVDATKADSVIAPEIYGQFAEHLGGCVYGGLWVGPDSQIPNEQGYRKDVLDALKRLNVPVLRWPGGCFADDYHWRDGIGPRDDRPRTLNI</sequence>